<name>A0AA37K5E5_9BACT</name>
<dbReference type="AlphaFoldDB" id="A0AA37K5E5"/>
<proteinExistence type="predicted"/>
<sequence>MDEHPGGISEQFGPRQAVVVHCQQVEQVAERKKQSHYQAGKQAKQEQGPEIVPALLGLYTDVLHP</sequence>
<accession>A0AA37K5E5</accession>
<evidence type="ECO:0000313" key="2">
    <source>
        <dbReference type="Proteomes" id="UP001055114"/>
    </source>
</evidence>
<dbReference type="EMBL" id="BQNZ01000001">
    <property type="protein sequence ID" value="GKH71552.1"/>
    <property type="molecule type" value="Genomic_DNA"/>
</dbReference>
<organism evidence="1 2">
    <name type="scientific">Parabacteroides merdae</name>
    <dbReference type="NCBI Taxonomy" id="46503"/>
    <lineage>
        <taxon>Bacteria</taxon>
        <taxon>Pseudomonadati</taxon>
        <taxon>Bacteroidota</taxon>
        <taxon>Bacteroidia</taxon>
        <taxon>Bacteroidales</taxon>
        <taxon>Tannerellaceae</taxon>
        <taxon>Parabacteroides</taxon>
    </lineage>
</organism>
<evidence type="ECO:0000313" key="1">
    <source>
        <dbReference type="EMBL" id="GKH71552.1"/>
    </source>
</evidence>
<gene>
    <name evidence="1" type="ORF">CE91St3_14150</name>
</gene>
<reference evidence="1" key="1">
    <citation type="submission" date="2022-01" db="EMBL/GenBank/DDBJ databases">
        <title>Novel bile acid biosynthetic pathways are enriched in the microbiome of centenarians.</title>
        <authorList>
            <person name="Sato Y."/>
            <person name="Atarashi K."/>
            <person name="Plichta R.D."/>
            <person name="Arai Y."/>
            <person name="Sasajima S."/>
            <person name="Kearney M.S."/>
            <person name="Suda W."/>
            <person name="Takeshita K."/>
            <person name="Sasaki T."/>
            <person name="Okamoto S."/>
            <person name="Skelly N.A."/>
            <person name="Okamura Y."/>
            <person name="Vlamakis H."/>
            <person name="Li Y."/>
            <person name="Tanoue T."/>
            <person name="Takei H."/>
            <person name="Nittono H."/>
            <person name="Narushima S."/>
            <person name="Irie J."/>
            <person name="Itoh H."/>
            <person name="Moriya K."/>
            <person name="Sugiura Y."/>
            <person name="Suematsu M."/>
            <person name="Moritoki N."/>
            <person name="Shibata S."/>
            <person name="Littman R.D."/>
            <person name="Fischbach A.M."/>
            <person name="Uwamino Y."/>
            <person name="Inoue T."/>
            <person name="Honda A."/>
            <person name="Hattori M."/>
            <person name="Murai T."/>
            <person name="Xavier J.R."/>
            <person name="Hirose N."/>
            <person name="Honda K."/>
        </authorList>
    </citation>
    <scope>NUCLEOTIDE SEQUENCE</scope>
    <source>
        <strain evidence="1">CE91-St3</strain>
    </source>
</reference>
<protein>
    <submittedName>
        <fullName evidence="1">Uncharacterized protein</fullName>
    </submittedName>
</protein>
<comment type="caution">
    <text evidence="1">The sequence shown here is derived from an EMBL/GenBank/DDBJ whole genome shotgun (WGS) entry which is preliminary data.</text>
</comment>
<dbReference type="Proteomes" id="UP001055114">
    <property type="component" value="Unassembled WGS sequence"/>
</dbReference>